<dbReference type="InterPro" id="IPR022684">
    <property type="entry name" value="Calpain_cysteine_protease"/>
</dbReference>
<dbReference type="GO" id="GO:0006508">
    <property type="term" value="P:proteolysis"/>
    <property type="evidence" value="ECO:0007669"/>
    <property type="project" value="InterPro"/>
</dbReference>
<feature type="domain" description="Calpain catalytic" evidence="4">
    <location>
        <begin position="1082"/>
        <end position="1384"/>
    </location>
</feature>
<organism evidence="5 6">
    <name type="scientific">Aphidius gifuensis</name>
    <name type="common">Parasitoid wasp</name>
    <dbReference type="NCBI Taxonomy" id="684658"/>
    <lineage>
        <taxon>Eukaryota</taxon>
        <taxon>Metazoa</taxon>
        <taxon>Ecdysozoa</taxon>
        <taxon>Arthropoda</taxon>
        <taxon>Hexapoda</taxon>
        <taxon>Insecta</taxon>
        <taxon>Pterygota</taxon>
        <taxon>Neoptera</taxon>
        <taxon>Endopterygota</taxon>
        <taxon>Hymenoptera</taxon>
        <taxon>Apocrita</taxon>
        <taxon>Ichneumonoidea</taxon>
        <taxon>Braconidae</taxon>
        <taxon>Aphidiinae</taxon>
        <taxon>Aphidius</taxon>
    </lineage>
</organism>
<dbReference type="GO" id="GO:0004198">
    <property type="term" value="F:calcium-dependent cysteine-type endopeptidase activity"/>
    <property type="evidence" value="ECO:0007669"/>
    <property type="project" value="InterPro"/>
</dbReference>
<sequence length="1655" mass="189948">MKMPALIEKAYAKLLYRSYEKLIGGFSRISMQDLSGGISELYGVESTSNNLFNIIQDAKYRSTMISGSTRDKDEFEKIFGTTVFNIEPSHSYAVTSVKIVTGDKTDGEFKLIRIRDPYSKAAVDLYHGNIKDLFTEATLASELNTEIDGESWILYEDFIKYFSYVHICNLTPNKIIGHVYSNTGKKLALSAIKGKFMGAVTLKQVLSDNFYKINPQYRMVLTESDEGKNKSTVLIGVSLKHRYDSEKFSTSFINFQIISFDADDTRRIPKPLFTSFIKHHELGLFRSKGQVGKRIDLEPGTYYIIPFIMDTFKGATFYLQILSEQQDILEVYDRDIHMPHITEKEIFEEYGDKKFPGYIQSQLISTAFKRAGYPIDLNVVTVIYTLFGSVNGLINFKDFALIVLAFKNKIGYCSSVRNVPSTSKASTSFQRTLSESSSERSLQINEPVENVQLTEFINGEIVELEQQDFCKLRQGAMESDTPFKDPQFPKKSFSLDQNRTRLRRPKDIAEKPVFYFEDNKKFHIKQGFLKNCWFIVGLLHLQNHRDLFHFIVQPYRQTFEENYAGIFHFRFWQAGTWVDVVVDDRLAFERDDGEDEDEDSNDDYLYDYDELVYASSGHKNEFWPSLIEKAYAKLLYRSYEKFIGGYPGLAMQDLSGCIAETSMIHTSKDYLFDILQDSIVKATMISCTTKSDNQMSNKNEIKKFGLDSIHAYAITGVKIVRGKYPDDEFRVIRLRDPTGSGTFHPYLGNIVKVLPESSIKTELKVKVSGEIWILLEDFFNYFDSVDICNLTPSTIIGNVYAGDSETKLVLSKIEGKMIGGTNIGEANDEDIMENFPQYRLTTTEKDIGKDNCSVLIGLSLKRRHDAAPVIQTKMMFRIIHASGNQRVSKPLRHIKYSQITDSHIDNGQVSFRMAMEPHSTYYIIPCVGETFVGATFFLQVLSQHKTLLEEYDRGVYMPNLANKFNNLKSADIEISDNDLFLSMTFGNDHTIDFKGLHAISRNNTFSLNQNCYCGSVGDDPSTSKASTSFQRTLSGSSSEESLRINEPVENVQLTEFINGEIVELEQQDFFNLRKTAIETDTPFQDPQFPKKSFSLIHDRVLRRPKDIVGKPVFYFENNKRFHIQQGNLGNCWFIVGLLHLQYHKNLFEFIVQPKYQTFEENYAGIFHFRFWQAGKWVDVVVDDLLAFERYDDEDSNDNYLYNYDELVYASSGHTNEFWPCLIEKAAAKLLYRSYKKLEGGLPGVIMQDLSGGIIETYMIGRTRENLYHILQGSLVKTKMISCETLADEEMENEIEEFGLDSGHAYAITDVKIITEKYSDHEFKVIRLRDPSGSNINNTHLGNIVKVLPESSIETKLKIEVDGDIWILYEDFVKYFQSFDICNLTPNRIIGAIYAEDGITKLVLSTIEGKWIGGINIKEEIHGKELKINPQYRLITTEKDIGKDKCSVLIGLSLKRRDDLVPVSKTYIAFRIIIARDNQEVSRPLKRKNYPHADSVIINSPFGFRVDLDPSSTYYIIPCVGETFIGATFFLQVLSQHKTILEEYDSDISMPNMNDKFNNLKSAQIEASDYELFSSFKFENSQTIDFKGLHAISRNNTFSLNQNCRAVYRIDDSIIPEMELLSETKKFVRNNRFSISRMTKITLAYQVRLKYFMFIN</sequence>
<evidence type="ECO:0000256" key="1">
    <source>
        <dbReference type="ARBA" id="ARBA00007623"/>
    </source>
</evidence>
<dbReference type="InterPro" id="IPR001300">
    <property type="entry name" value="Peptidase_C2_calpain_cat"/>
</dbReference>
<comment type="similarity">
    <text evidence="1">Belongs to the peptidase C2 family.</text>
</comment>
<dbReference type="Gene3D" id="2.60.120.380">
    <property type="match status" value="3"/>
</dbReference>
<accession>A0A834XXH3</accession>
<dbReference type="GO" id="GO:0005737">
    <property type="term" value="C:cytoplasm"/>
    <property type="evidence" value="ECO:0007669"/>
    <property type="project" value="TreeGrafter"/>
</dbReference>
<dbReference type="InterPro" id="IPR036213">
    <property type="entry name" value="Calpain_III_sf"/>
</dbReference>
<dbReference type="SMART" id="SM00230">
    <property type="entry name" value="CysPc"/>
    <property type="match status" value="2"/>
</dbReference>
<dbReference type="CDD" id="cd00044">
    <property type="entry name" value="CysPc"/>
    <property type="match status" value="1"/>
</dbReference>
<gene>
    <name evidence="5" type="ORF">HCN44_003864</name>
</gene>
<dbReference type="PRINTS" id="PR00704">
    <property type="entry name" value="CALPAIN"/>
</dbReference>
<protein>
    <recommendedName>
        <fullName evidence="4">Calpain catalytic domain-containing protein</fullName>
    </recommendedName>
</protein>
<evidence type="ECO:0000313" key="6">
    <source>
        <dbReference type="Proteomes" id="UP000639338"/>
    </source>
</evidence>
<dbReference type="InterPro" id="IPR022682">
    <property type="entry name" value="Calpain_domain_III"/>
</dbReference>
<reference evidence="5 6" key="1">
    <citation type="submission" date="2020-08" db="EMBL/GenBank/DDBJ databases">
        <title>Aphidius gifuensis genome sequencing and assembly.</title>
        <authorList>
            <person name="Du Z."/>
        </authorList>
    </citation>
    <scope>NUCLEOTIDE SEQUENCE [LARGE SCALE GENOMIC DNA]</scope>
    <source>
        <strain evidence="5">YNYX2018</strain>
        <tissue evidence="5">Adults</tissue>
    </source>
</reference>
<dbReference type="Gene3D" id="3.90.70.10">
    <property type="entry name" value="Cysteine proteinases"/>
    <property type="match status" value="3"/>
</dbReference>
<feature type="active site" evidence="2">
    <location>
        <position position="1131"/>
    </location>
</feature>
<keyword evidence="6" id="KW-1185">Reference proteome</keyword>
<feature type="domain" description="Calpain catalytic" evidence="4">
    <location>
        <begin position="4"/>
        <end position="171"/>
    </location>
</feature>
<evidence type="ECO:0000313" key="5">
    <source>
        <dbReference type="EMBL" id="KAF7994392.1"/>
    </source>
</evidence>
<dbReference type="SUPFAM" id="SSF54001">
    <property type="entry name" value="Cysteine proteinases"/>
    <property type="match status" value="3"/>
</dbReference>
<name>A0A834XXH3_APHGI</name>
<dbReference type="Proteomes" id="UP000639338">
    <property type="component" value="Unassembled WGS sequence"/>
</dbReference>
<evidence type="ECO:0000259" key="4">
    <source>
        <dbReference type="PROSITE" id="PS50203"/>
    </source>
</evidence>
<dbReference type="OrthoDB" id="424753at2759"/>
<dbReference type="EMBL" id="JACMRX010000002">
    <property type="protein sequence ID" value="KAF7994392.1"/>
    <property type="molecule type" value="Genomic_DNA"/>
</dbReference>
<proteinExistence type="inferred from homology"/>
<dbReference type="Pfam" id="PF01067">
    <property type="entry name" value="Calpain_III"/>
    <property type="match status" value="3"/>
</dbReference>
<dbReference type="InterPro" id="IPR038765">
    <property type="entry name" value="Papain-like_cys_pep_sf"/>
</dbReference>
<dbReference type="PANTHER" id="PTHR10183:SF433">
    <property type="entry name" value="CALPAIN-A-RELATED"/>
    <property type="match status" value="1"/>
</dbReference>
<evidence type="ECO:0000256" key="2">
    <source>
        <dbReference type="PIRSR" id="PIRSR622684-1"/>
    </source>
</evidence>
<feature type="domain" description="Calpain catalytic" evidence="4">
    <location>
        <begin position="482"/>
        <end position="791"/>
    </location>
</feature>
<evidence type="ECO:0000256" key="3">
    <source>
        <dbReference type="PROSITE-ProRule" id="PRU00239"/>
    </source>
</evidence>
<comment type="caution">
    <text evidence="3">Lacks conserved residue(s) required for the propagation of feature annotation.</text>
</comment>
<feature type="active site" evidence="2">
    <location>
        <position position="1303"/>
    </location>
</feature>
<dbReference type="Pfam" id="PF00648">
    <property type="entry name" value="Peptidase_C2"/>
    <property type="match status" value="3"/>
</dbReference>
<comment type="caution">
    <text evidence="5">The sequence shown here is derived from an EMBL/GenBank/DDBJ whole genome shotgun (WGS) entry which is preliminary data.</text>
</comment>
<dbReference type="SUPFAM" id="SSF49758">
    <property type="entry name" value="Calpain large subunit, middle domain (domain III)"/>
    <property type="match status" value="3"/>
</dbReference>
<dbReference type="PANTHER" id="PTHR10183">
    <property type="entry name" value="CALPAIN"/>
    <property type="match status" value="1"/>
</dbReference>
<dbReference type="PROSITE" id="PS50203">
    <property type="entry name" value="CALPAIN_CAT"/>
    <property type="match status" value="3"/>
</dbReference>